<keyword evidence="2" id="KW-1185">Reference proteome</keyword>
<dbReference type="Proteomes" id="UP000023152">
    <property type="component" value="Unassembled WGS sequence"/>
</dbReference>
<name>X6NXE8_RETFI</name>
<sequence length="67" mass="7929">MTNKWQNFVNIINQSEKKQERNTYNEGIGMVFGMPDKKNMLESICKNEKKIQVLASNEIFTNQKQFE</sequence>
<evidence type="ECO:0000313" key="2">
    <source>
        <dbReference type="Proteomes" id="UP000023152"/>
    </source>
</evidence>
<comment type="caution">
    <text evidence="1">The sequence shown here is derived from an EMBL/GenBank/DDBJ whole genome shotgun (WGS) entry which is preliminary data.</text>
</comment>
<gene>
    <name evidence="1" type="ORF">RFI_06440</name>
</gene>
<reference evidence="1 2" key="1">
    <citation type="journal article" date="2013" name="Curr. Biol.">
        <title>The Genome of the Foraminiferan Reticulomyxa filosa.</title>
        <authorList>
            <person name="Glockner G."/>
            <person name="Hulsmann N."/>
            <person name="Schleicher M."/>
            <person name="Noegel A.A."/>
            <person name="Eichinger L."/>
            <person name="Gallinger C."/>
            <person name="Pawlowski J."/>
            <person name="Sierra R."/>
            <person name="Euteneuer U."/>
            <person name="Pillet L."/>
            <person name="Moustafa A."/>
            <person name="Platzer M."/>
            <person name="Groth M."/>
            <person name="Szafranski K."/>
            <person name="Schliwa M."/>
        </authorList>
    </citation>
    <scope>NUCLEOTIDE SEQUENCE [LARGE SCALE GENOMIC DNA]</scope>
</reference>
<proteinExistence type="predicted"/>
<accession>X6NXE8</accession>
<protein>
    <submittedName>
        <fullName evidence="1">Uncharacterized protein</fullName>
    </submittedName>
</protein>
<dbReference type="EMBL" id="ASPP01005363">
    <property type="protein sequence ID" value="ETO30681.1"/>
    <property type="molecule type" value="Genomic_DNA"/>
</dbReference>
<organism evidence="1 2">
    <name type="scientific">Reticulomyxa filosa</name>
    <dbReference type="NCBI Taxonomy" id="46433"/>
    <lineage>
        <taxon>Eukaryota</taxon>
        <taxon>Sar</taxon>
        <taxon>Rhizaria</taxon>
        <taxon>Retaria</taxon>
        <taxon>Foraminifera</taxon>
        <taxon>Monothalamids</taxon>
        <taxon>Reticulomyxidae</taxon>
        <taxon>Reticulomyxa</taxon>
    </lineage>
</organism>
<dbReference type="AlphaFoldDB" id="X6NXE8"/>
<evidence type="ECO:0000313" key="1">
    <source>
        <dbReference type="EMBL" id="ETO30681.1"/>
    </source>
</evidence>